<evidence type="ECO:0000313" key="2">
    <source>
        <dbReference type="Proteomes" id="UP001296993"/>
    </source>
</evidence>
<protein>
    <submittedName>
        <fullName evidence="1">Uncharacterized protein</fullName>
    </submittedName>
</protein>
<dbReference type="Proteomes" id="UP001296993">
    <property type="component" value="Unassembled WGS sequence"/>
</dbReference>
<proteinExistence type="predicted"/>
<dbReference type="EMBL" id="JAGIOF010000003">
    <property type="protein sequence ID" value="MBP2388365.1"/>
    <property type="molecule type" value="Genomic_DNA"/>
</dbReference>
<keyword evidence="2" id="KW-1185">Reference proteome</keyword>
<accession>A0ABS4XIR1</accession>
<evidence type="ECO:0000313" key="1">
    <source>
        <dbReference type="EMBL" id="MBP2388365.1"/>
    </source>
</evidence>
<name>A0ABS4XIR1_9MICC</name>
<comment type="caution">
    <text evidence="1">The sequence shown here is derived from an EMBL/GenBank/DDBJ whole genome shotgun (WGS) entry which is preliminary data.</text>
</comment>
<dbReference type="RefSeq" id="WP_210001917.1">
    <property type="nucleotide sequence ID" value="NZ_BAAAJY010000001.1"/>
</dbReference>
<organism evidence="1 2">
    <name type="scientific">Paeniglutamicibacter kerguelensis</name>
    <dbReference type="NCBI Taxonomy" id="254788"/>
    <lineage>
        <taxon>Bacteria</taxon>
        <taxon>Bacillati</taxon>
        <taxon>Actinomycetota</taxon>
        <taxon>Actinomycetes</taxon>
        <taxon>Micrococcales</taxon>
        <taxon>Micrococcaceae</taxon>
        <taxon>Paeniglutamicibacter</taxon>
    </lineage>
</organism>
<reference evidence="1 2" key="1">
    <citation type="submission" date="2021-03" db="EMBL/GenBank/DDBJ databases">
        <title>Sequencing the genomes of 1000 actinobacteria strains.</title>
        <authorList>
            <person name="Klenk H.-P."/>
        </authorList>
    </citation>
    <scope>NUCLEOTIDE SEQUENCE [LARGE SCALE GENOMIC DNA]</scope>
    <source>
        <strain evidence="1 2">DSM 15797</strain>
    </source>
</reference>
<sequence length="48" mass="5643">MISAYKATCDRQDWRHPQADMATCPTTLETWRYQVSTVERVIVDNINQ</sequence>
<gene>
    <name evidence="1" type="ORF">JOF47_003938</name>
</gene>